<evidence type="ECO:0000313" key="3">
    <source>
        <dbReference type="EMBL" id="TCG03424.1"/>
    </source>
</evidence>
<dbReference type="AlphaFoldDB" id="A0A4R0X0T5"/>
<feature type="region of interest" description="Disordered" evidence="1">
    <location>
        <begin position="66"/>
        <end position="92"/>
    </location>
</feature>
<proteinExistence type="predicted"/>
<keyword evidence="4" id="KW-1185">Reference proteome</keyword>
<name>A0A4R0X0T5_9BURK</name>
<comment type="caution">
    <text evidence="3">The sequence shown here is derived from an EMBL/GenBank/DDBJ whole genome shotgun (WGS) entry which is preliminary data.</text>
</comment>
<evidence type="ECO:0000256" key="1">
    <source>
        <dbReference type="SAM" id="MobiDB-lite"/>
    </source>
</evidence>
<accession>A0A4R0X0T5</accession>
<gene>
    <name evidence="3" type="ORF">BZM27_48570</name>
</gene>
<evidence type="ECO:0008006" key="5">
    <source>
        <dbReference type="Google" id="ProtNLM"/>
    </source>
</evidence>
<evidence type="ECO:0000313" key="4">
    <source>
        <dbReference type="Proteomes" id="UP000294200"/>
    </source>
</evidence>
<evidence type="ECO:0000256" key="2">
    <source>
        <dbReference type="SAM" id="SignalP"/>
    </source>
</evidence>
<dbReference type="Pfam" id="PF13663">
    <property type="entry name" value="DUF4148"/>
    <property type="match status" value="1"/>
</dbReference>
<sequence>MKTLAYLLLAIGAFASPVVSFAQSTEPLTRAQVRAELIRLEEAGYHVGTGDHTTYPAGIQAAESKIAAQDSQQTANNSAPDSQQAANNAVGGTALNGTSAAGSYPNLPHLSPSSCVGPASYCNLFFGN</sequence>
<dbReference type="InterPro" id="IPR025421">
    <property type="entry name" value="DUF4148"/>
</dbReference>
<organism evidence="3 4">
    <name type="scientific">Paraburkholderia steynii</name>
    <dbReference type="NCBI Taxonomy" id="1245441"/>
    <lineage>
        <taxon>Bacteria</taxon>
        <taxon>Pseudomonadati</taxon>
        <taxon>Pseudomonadota</taxon>
        <taxon>Betaproteobacteria</taxon>
        <taxon>Burkholderiales</taxon>
        <taxon>Burkholderiaceae</taxon>
        <taxon>Paraburkholderia</taxon>
    </lineage>
</organism>
<feature type="chain" id="PRO_5020927352" description="DUF4148 domain-containing protein" evidence="2">
    <location>
        <begin position="23"/>
        <end position="128"/>
    </location>
</feature>
<dbReference type="Proteomes" id="UP000294200">
    <property type="component" value="Unassembled WGS sequence"/>
</dbReference>
<feature type="signal peptide" evidence="2">
    <location>
        <begin position="1"/>
        <end position="22"/>
    </location>
</feature>
<feature type="compositionally biased region" description="Polar residues" evidence="1">
    <location>
        <begin position="69"/>
        <end position="87"/>
    </location>
</feature>
<reference evidence="3 4" key="1">
    <citation type="submission" date="2017-02" db="EMBL/GenBank/DDBJ databases">
        <title>Paraburkholderia sophoroidis sp. nov. and Paraburkholderia steynii sp. nov. rhizobial symbionts of the fynbos legume Hypocalyptus sophoroides.</title>
        <authorList>
            <person name="Steenkamp E.T."/>
            <person name="Beukes C.W."/>
            <person name="Van Zyl E."/>
            <person name="Avontuur J."/>
            <person name="Chan W.Y."/>
            <person name="Hassen A."/>
            <person name="Palmer M."/>
            <person name="Mthombeni L."/>
            <person name="Phalane F."/>
            <person name="Sereme K."/>
            <person name="Venter S.N."/>
        </authorList>
    </citation>
    <scope>NUCLEOTIDE SEQUENCE [LARGE SCALE GENOMIC DNA]</scope>
    <source>
        <strain evidence="3 4">HC1.1ba</strain>
    </source>
</reference>
<dbReference type="EMBL" id="MWML01000410">
    <property type="protein sequence ID" value="TCG03424.1"/>
    <property type="molecule type" value="Genomic_DNA"/>
</dbReference>
<protein>
    <recommendedName>
        <fullName evidence="5">DUF4148 domain-containing protein</fullName>
    </recommendedName>
</protein>
<keyword evidence="2" id="KW-0732">Signal</keyword>